<protein>
    <recommendedName>
        <fullName evidence="5">Portal protein</fullName>
    </recommendedName>
</protein>
<evidence type="ECO:0000256" key="2">
    <source>
        <dbReference type="SAM" id="MobiDB-lite"/>
    </source>
</evidence>
<dbReference type="EMBL" id="MT142518">
    <property type="protein sequence ID" value="QJA83807.1"/>
    <property type="molecule type" value="Genomic_DNA"/>
</dbReference>
<evidence type="ECO:0000256" key="1">
    <source>
        <dbReference type="SAM" id="Coils"/>
    </source>
</evidence>
<feature type="region of interest" description="Disordered" evidence="2">
    <location>
        <begin position="744"/>
        <end position="811"/>
    </location>
</feature>
<feature type="compositionally biased region" description="Basic and acidic residues" evidence="2">
    <location>
        <begin position="778"/>
        <end position="795"/>
    </location>
</feature>
<reference evidence="3" key="1">
    <citation type="submission" date="2020-03" db="EMBL/GenBank/DDBJ databases">
        <title>The deep terrestrial virosphere.</title>
        <authorList>
            <person name="Holmfeldt K."/>
            <person name="Nilsson E."/>
            <person name="Simone D."/>
            <person name="Lopez-Fernandez M."/>
            <person name="Wu X."/>
            <person name="de Brujin I."/>
            <person name="Lundin D."/>
            <person name="Andersson A."/>
            <person name="Bertilsson S."/>
            <person name="Dopson M."/>
        </authorList>
    </citation>
    <scope>NUCLEOTIDE SEQUENCE</scope>
    <source>
        <strain evidence="4">MM415A00252</strain>
        <strain evidence="3">MM415B00400</strain>
    </source>
</reference>
<feature type="compositionally biased region" description="Basic and acidic residues" evidence="2">
    <location>
        <begin position="802"/>
        <end position="811"/>
    </location>
</feature>
<evidence type="ECO:0000313" key="4">
    <source>
        <dbReference type="EMBL" id="QJA83807.1"/>
    </source>
</evidence>
<feature type="coiled-coil region" evidence="1">
    <location>
        <begin position="655"/>
        <end position="686"/>
    </location>
</feature>
<sequence length="811" mass="91524">MAEKTYSLIDPEGTDKVGKQVFEVLGKIIADKIALGLHERWLRNHQLRRNLHWKAKSPSGVPLVSANMIYTHIQRTTNTLTDNDPTFNVAAIGKIEEMQKEQLSDLQRTTEHWWRDQEQQDVFESSVINGELYGIAIEKVLFNPDIEYRLGEAETIPIDPFHFGWYPVKMAFIRDLQKCECVLHFYPTSVRQLKAKYPKKAKEIKPDEEILDDLKDDERREIVGEGGAGSGSVMTSIASTIRELLNFVSGTGSTEDDEETVLCEMWLRDKTIVTEETDDPETGKKISETKPKYTGEIRYILVCSGGVVLEDKDNPNINPNLPEEQTINTYLYDKFPFSGANSIKDTSNAWGFSDCEQGEPLNMELNKALSQFVVEKDRSARKKLINPMDTGVPDEHFTNYVGIVKPTSAQTAAGIRWLETPPAGIDYEKAMALFKDFFFLVMGSFELDQAQVKGRDVIAYKAIAALMERAATMMRGKIRSYSRLIRDRGRMYLSHVMNFYTEERWITYKDEDGNESSKPIVGSSMIMPAKLTVVSGSTMPISRVQQREEALALFTQRAIDQQELLDKLDWSNRSEVVKRMMAGPLGQVFEKLMTAQVPEPVMEYLKAVAEMDPKDLKKELEKGTFPPFMAFAQKMMQEMGGQEQQGPAPEEMAALKEIESKIAVNMAKVEQTKAEAAHTMAEAELTREKAVTERVTQTVKLAGVEYDDATIKMQRAKLVNQMEGEEKDRQHEGIKAGLDMLSKKASEERNLKAGRESEARAGKRDMIKSGLNFAAAKHKSETAARTATEKFDKAGRAGFNEKGLKSNNIKE</sequence>
<dbReference type="AlphaFoldDB" id="A0A6M3J670"/>
<dbReference type="EMBL" id="MT141537">
    <property type="protein sequence ID" value="QJA65360.1"/>
    <property type="molecule type" value="Genomic_DNA"/>
</dbReference>
<proteinExistence type="predicted"/>
<evidence type="ECO:0000313" key="3">
    <source>
        <dbReference type="EMBL" id="QJA65360.1"/>
    </source>
</evidence>
<keyword evidence="1" id="KW-0175">Coiled coil</keyword>
<gene>
    <name evidence="4" type="ORF">MM415A00252_0028</name>
    <name evidence="3" type="ORF">MM415B00400_0015</name>
</gene>
<feature type="compositionally biased region" description="Basic and acidic residues" evidence="2">
    <location>
        <begin position="744"/>
        <end position="767"/>
    </location>
</feature>
<organism evidence="3">
    <name type="scientific">viral metagenome</name>
    <dbReference type="NCBI Taxonomy" id="1070528"/>
    <lineage>
        <taxon>unclassified sequences</taxon>
        <taxon>metagenomes</taxon>
        <taxon>organismal metagenomes</taxon>
    </lineage>
</organism>
<accession>A0A6M3J670</accession>
<evidence type="ECO:0008006" key="5">
    <source>
        <dbReference type="Google" id="ProtNLM"/>
    </source>
</evidence>
<name>A0A6M3J670_9ZZZZ</name>